<comment type="similarity">
    <text evidence="2">Belongs to the TACO1 family.</text>
</comment>
<evidence type="ECO:0000256" key="1">
    <source>
        <dbReference type="ARBA" id="ARBA00004173"/>
    </source>
</evidence>
<dbReference type="Gene3D" id="3.30.70.980">
    <property type="match status" value="2"/>
</dbReference>
<sequence>MSLPLAPRAVSRALRSPSYVCGACRRGLTTSTRLQSGHSKWATIKHDKAKNDAAKNKQRSVFSHEIILACKLGGPDPNLNPRLALAVDRAKKASFPKQGIENAIKRGQGISSTGAALETVTVEAIFPPSVAVVIEIETENKLRSLPDTRHVIKKTGGNATPVAYLFERKGMVVFEGKEGWGPNEVLEPALDAGALDVEDANEGAIIVYTDPADTKKAAESIASATGLDIASMDIVWVPNEDTKVPLEDGESTEKISKFLDDLKEVSGVQAVYWNATQGSVEDSTWEELLKKIDDFE</sequence>
<feature type="domain" description="TACO1/YebC-like second and third" evidence="3">
    <location>
        <begin position="118"/>
        <end position="275"/>
    </location>
</feature>
<dbReference type="PANTHER" id="PTHR12532:SF0">
    <property type="entry name" value="TRANSLATIONAL ACTIVATOR OF CYTOCHROME C OXIDASE 1"/>
    <property type="match status" value="1"/>
</dbReference>
<evidence type="ECO:0000259" key="3">
    <source>
        <dbReference type="Pfam" id="PF01709"/>
    </source>
</evidence>
<proteinExistence type="inferred from homology"/>
<feature type="domain" description="TACO1/YebC-like N-terminal" evidence="4">
    <location>
        <begin position="39"/>
        <end position="109"/>
    </location>
</feature>
<dbReference type="FunFam" id="1.10.10.200:FF:000002">
    <property type="entry name" value="Probable transcriptional regulatory protein CLM62_37755"/>
    <property type="match status" value="1"/>
</dbReference>
<dbReference type="PANTHER" id="PTHR12532">
    <property type="entry name" value="TRANSLATIONAL ACTIVATOR OF CYTOCHROME C OXIDASE 1"/>
    <property type="match status" value="1"/>
</dbReference>
<accession>A0A0G2ELX0</accession>
<dbReference type="HAMAP" id="MF_00693">
    <property type="entry name" value="Transcrip_reg_TACO1"/>
    <property type="match status" value="1"/>
</dbReference>
<dbReference type="Pfam" id="PF20772">
    <property type="entry name" value="TACO1_YebC_N"/>
    <property type="match status" value="1"/>
</dbReference>
<reference evidence="5 6" key="1">
    <citation type="submission" date="2015-03" db="EMBL/GenBank/DDBJ databases">
        <authorList>
            <person name="Morales-Cruz A."/>
            <person name="Amrine K.C."/>
            <person name="Cantu D."/>
        </authorList>
    </citation>
    <scope>NUCLEOTIDE SEQUENCE [LARGE SCALE GENOMIC DNA]</scope>
    <source>
        <strain evidence="5">DS831</strain>
    </source>
</reference>
<evidence type="ECO:0000256" key="2">
    <source>
        <dbReference type="ARBA" id="ARBA00008724"/>
    </source>
</evidence>
<dbReference type="InterPro" id="IPR029072">
    <property type="entry name" value="YebC-like"/>
</dbReference>
<dbReference type="GO" id="GO:0005739">
    <property type="term" value="C:mitochondrion"/>
    <property type="evidence" value="ECO:0007669"/>
    <property type="project" value="UniProtKB-SubCell"/>
</dbReference>
<evidence type="ECO:0000313" key="5">
    <source>
        <dbReference type="EMBL" id="KKY23772.1"/>
    </source>
</evidence>
<organism evidence="5 6">
    <name type="scientific">Diplodia seriata</name>
    <dbReference type="NCBI Taxonomy" id="420778"/>
    <lineage>
        <taxon>Eukaryota</taxon>
        <taxon>Fungi</taxon>
        <taxon>Dikarya</taxon>
        <taxon>Ascomycota</taxon>
        <taxon>Pezizomycotina</taxon>
        <taxon>Dothideomycetes</taxon>
        <taxon>Dothideomycetes incertae sedis</taxon>
        <taxon>Botryosphaeriales</taxon>
        <taxon>Botryosphaeriaceae</taxon>
        <taxon>Diplodia</taxon>
    </lineage>
</organism>
<dbReference type="AlphaFoldDB" id="A0A0G2ELX0"/>
<dbReference type="Gene3D" id="1.10.10.200">
    <property type="match status" value="1"/>
</dbReference>
<reference evidence="5 6" key="2">
    <citation type="submission" date="2015-05" db="EMBL/GenBank/DDBJ databases">
        <title>Distinctive expansion of gene families associated with plant cell wall degradation and secondary metabolism in the genomes of grapevine trunk pathogens.</title>
        <authorList>
            <person name="Lawrence D.P."/>
            <person name="Travadon R."/>
            <person name="Rolshausen P.E."/>
            <person name="Baumgartner K."/>
        </authorList>
    </citation>
    <scope>NUCLEOTIDE SEQUENCE [LARGE SCALE GENOMIC DNA]</scope>
    <source>
        <strain evidence="5">DS831</strain>
    </source>
</reference>
<dbReference type="InterPro" id="IPR002876">
    <property type="entry name" value="Transcrip_reg_TACO1-like"/>
</dbReference>
<evidence type="ECO:0000313" key="6">
    <source>
        <dbReference type="Proteomes" id="UP000034182"/>
    </source>
</evidence>
<gene>
    <name evidence="5" type="ORF">UCDDS831_g02803</name>
</gene>
<comment type="caution">
    <text evidence="5">The sequence shown here is derived from an EMBL/GenBank/DDBJ whole genome shotgun (WGS) entry which is preliminary data.</text>
</comment>
<dbReference type="Proteomes" id="UP000034182">
    <property type="component" value="Unassembled WGS sequence"/>
</dbReference>
<dbReference type="InterPro" id="IPR048300">
    <property type="entry name" value="TACO1_YebC-like_2nd/3rd_dom"/>
</dbReference>
<dbReference type="EMBL" id="LAQI01000064">
    <property type="protein sequence ID" value="KKY23772.1"/>
    <property type="molecule type" value="Genomic_DNA"/>
</dbReference>
<dbReference type="InterPro" id="IPR049083">
    <property type="entry name" value="TACO1_YebC_N"/>
</dbReference>
<name>A0A0G2ELX0_9PEZI</name>
<dbReference type="InterPro" id="IPR017856">
    <property type="entry name" value="Integrase-like_N"/>
</dbReference>
<comment type="subcellular location">
    <subcellularLocation>
        <location evidence="1">Mitochondrion</location>
    </subcellularLocation>
</comment>
<dbReference type="SUPFAM" id="SSF75625">
    <property type="entry name" value="YebC-like"/>
    <property type="match status" value="1"/>
</dbReference>
<protein>
    <submittedName>
        <fullName evidence="5">Putative duf28 domain-containing protein</fullName>
    </submittedName>
</protein>
<evidence type="ECO:0000259" key="4">
    <source>
        <dbReference type="Pfam" id="PF20772"/>
    </source>
</evidence>
<dbReference type="InterPro" id="IPR026564">
    <property type="entry name" value="Transcrip_reg_TACO1-like_dom3"/>
</dbReference>
<dbReference type="Pfam" id="PF01709">
    <property type="entry name" value="Transcrip_reg"/>
    <property type="match status" value="1"/>
</dbReference>